<evidence type="ECO:0000259" key="4">
    <source>
        <dbReference type="Pfam" id="PF01048"/>
    </source>
</evidence>
<reference evidence="5" key="1">
    <citation type="journal article" date="2020" name="bioRxiv">
        <title>A rank-normalized archaeal taxonomy based on genome phylogeny resolves widespread incomplete and uneven classifications.</title>
        <authorList>
            <person name="Rinke C."/>
            <person name="Chuvochina M."/>
            <person name="Mussig A.J."/>
            <person name="Chaumeil P.-A."/>
            <person name="Waite D.W."/>
            <person name="Whitman W.B."/>
            <person name="Parks D.H."/>
            <person name="Hugenholtz P."/>
        </authorList>
    </citation>
    <scope>NUCLEOTIDE SEQUENCE</scope>
    <source>
        <strain evidence="5">UBA8838</strain>
    </source>
</reference>
<gene>
    <name evidence="5" type="ORF">HA332_06175</name>
</gene>
<sequence length="237" mass="25967">MNPVHILAKKGDIAEKVIIAGDPSRVKSLSKFLEEPQLVNENRGFLIYTGKYKGERISIATHGIGGPSIAIVLEELTMLGGRIFIRYGTSGALVPEVNIGDYVIVTGASYNPSSLVYQYFKEQACVSATPDFEITMALYNSFKNKGLKFHLGNVFSSDAFYAEDEDFAKKWSERGNIAVEMECATLFMLSKLRKIRSGAVVIISDSLVKGGWISKDELEKKVSDGAIAILDALINIT</sequence>
<dbReference type="GO" id="GO:0016763">
    <property type="term" value="F:pentosyltransferase activity"/>
    <property type="evidence" value="ECO:0007669"/>
    <property type="project" value="InterPro"/>
</dbReference>
<dbReference type="GO" id="GO:0005829">
    <property type="term" value="C:cytosol"/>
    <property type="evidence" value="ECO:0007669"/>
    <property type="project" value="TreeGrafter"/>
</dbReference>
<comment type="caution">
    <text evidence="5">The sequence shown here is derived from an EMBL/GenBank/DDBJ whole genome shotgun (WGS) entry which is preliminary data.</text>
</comment>
<dbReference type="GeneID" id="1458949"/>
<keyword evidence="3" id="KW-0808">Transferase</keyword>
<dbReference type="OMA" id="PQCLLCG"/>
<dbReference type="PANTHER" id="PTHR43691:SF11">
    <property type="entry name" value="FI09636P-RELATED"/>
    <property type="match status" value="1"/>
</dbReference>
<dbReference type="Proteomes" id="UP000646844">
    <property type="component" value="Unassembled WGS sequence"/>
</dbReference>
<dbReference type="Pfam" id="PF01048">
    <property type="entry name" value="PNP_UDP_1"/>
    <property type="match status" value="1"/>
</dbReference>
<dbReference type="RefSeq" id="WP_010978977.1">
    <property type="nucleotide sequence ID" value="NZ_BAABQO010000004.1"/>
</dbReference>
<dbReference type="GO" id="GO:0009164">
    <property type="term" value="P:nucleoside catabolic process"/>
    <property type="evidence" value="ECO:0007669"/>
    <property type="project" value="UniProtKB-ARBA"/>
</dbReference>
<dbReference type="EMBL" id="DUJO01000025">
    <property type="protein sequence ID" value="HII73958.1"/>
    <property type="molecule type" value="Genomic_DNA"/>
</dbReference>
<keyword evidence="2" id="KW-0328">Glycosyltransferase</keyword>
<dbReference type="PANTHER" id="PTHR43691">
    <property type="entry name" value="URIDINE PHOSPHORYLASE"/>
    <property type="match status" value="1"/>
</dbReference>
<proteinExistence type="inferred from homology"/>
<dbReference type="PROSITE" id="PS01232">
    <property type="entry name" value="PNP_UDP_1"/>
    <property type="match status" value="1"/>
</dbReference>
<feature type="domain" description="Nucleoside phosphorylase" evidence="4">
    <location>
        <begin position="17"/>
        <end position="234"/>
    </location>
</feature>
<evidence type="ECO:0000256" key="3">
    <source>
        <dbReference type="ARBA" id="ARBA00022679"/>
    </source>
</evidence>
<dbReference type="InterPro" id="IPR000845">
    <property type="entry name" value="Nucleoside_phosphorylase_d"/>
</dbReference>
<evidence type="ECO:0000313" key="6">
    <source>
        <dbReference type="Proteomes" id="UP000646844"/>
    </source>
</evidence>
<accession>A0A832TJU0</accession>
<evidence type="ECO:0000313" key="5">
    <source>
        <dbReference type="EMBL" id="HII73958.1"/>
    </source>
</evidence>
<dbReference type="CDD" id="cd17764">
    <property type="entry name" value="MTAP_SsMTAPI_like"/>
    <property type="match status" value="1"/>
</dbReference>
<dbReference type="InterPro" id="IPR018016">
    <property type="entry name" value="Nucleoside_phosphorylase_CS"/>
</dbReference>
<dbReference type="AlphaFoldDB" id="A0A832TJU0"/>
<dbReference type="SUPFAM" id="SSF53167">
    <property type="entry name" value="Purine and uridine phosphorylases"/>
    <property type="match status" value="1"/>
</dbReference>
<evidence type="ECO:0000256" key="2">
    <source>
        <dbReference type="ARBA" id="ARBA00022676"/>
    </source>
</evidence>
<comment type="similarity">
    <text evidence="1">Belongs to the PNP/UDP phosphorylase family.</text>
</comment>
<organism evidence="5 6">
    <name type="scientific">Sulfurisphaera tokodaii</name>
    <dbReference type="NCBI Taxonomy" id="111955"/>
    <lineage>
        <taxon>Archaea</taxon>
        <taxon>Thermoproteota</taxon>
        <taxon>Thermoprotei</taxon>
        <taxon>Sulfolobales</taxon>
        <taxon>Sulfolobaceae</taxon>
        <taxon>Sulfurisphaera</taxon>
    </lineage>
</organism>
<dbReference type="Gene3D" id="3.40.50.1580">
    <property type="entry name" value="Nucleoside phosphorylase domain"/>
    <property type="match status" value="1"/>
</dbReference>
<evidence type="ECO:0000256" key="1">
    <source>
        <dbReference type="ARBA" id="ARBA00010456"/>
    </source>
</evidence>
<name>A0A832TJU0_9CREN</name>
<protein>
    <submittedName>
        <fullName evidence="5">Purine-nucleoside phosphorylase</fullName>
    </submittedName>
</protein>
<dbReference type="InterPro" id="IPR035994">
    <property type="entry name" value="Nucleoside_phosphorylase_sf"/>
</dbReference>